<comment type="function">
    <text evidence="7">Catalyzes the methyl esterification of L-isoaspartyl residues in peptides and proteins that result from spontaneous decomposition of normal L-aspartyl and L-asparaginyl residues. It plays a role in the repair and/or degradation of damaged proteins.</text>
</comment>
<reference evidence="8 9" key="1">
    <citation type="submission" date="2015-09" db="EMBL/GenBank/DDBJ databases">
        <title>Identification and resolution of microdiversity through metagenomic sequencing of parallel consortia.</title>
        <authorList>
            <person name="Nelson W.C."/>
            <person name="Romine M.F."/>
            <person name="Lindemann S.R."/>
        </authorList>
    </citation>
    <scope>NUCLEOTIDE SEQUENCE [LARGE SCALE GENOMIC DNA]</scope>
    <source>
        <strain evidence="8">HL-49</strain>
    </source>
</reference>
<keyword evidence="6 7" id="KW-0949">S-adenosyl-L-methionine</keyword>
<dbReference type="HAMAP" id="MF_00090">
    <property type="entry name" value="PIMT"/>
    <property type="match status" value="1"/>
</dbReference>
<dbReference type="PATRIC" id="fig|1305737.6.peg.3757"/>
<dbReference type="InterPro" id="IPR029063">
    <property type="entry name" value="SAM-dependent_MTases_sf"/>
</dbReference>
<dbReference type="STRING" id="1305737.GCA_000526355_01179"/>
<comment type="catalytic activity">
    <reaction evidence="7">
        <text>[protein]-L-isoaspartate + S-adenosyl-L-methionine = [protein]-L-isoaspartate alpha-methyl ester + S-adenosyl-L-homocysteine</text>
        <dbReference type="Rhea" id="RHEA:12705"/>
        <dbReference type="Rhea" id="RHEA-COMP:12143"/>
        <dbReference type="Rhea" id="RHEA-COMP:12144"/>
        <dbReference type="ChEBI" id="CHEBI:57856"/>
        <dbReference type="ChEBI" id="CHEBI:59789"/>
        <dbReference type="ChEBI" id="CHEBI:90596"/>
        <dbReference type="ChEBI" id="CHEBI:90598"/>
        <dbReference type="EC" id="2.1.1.77"/>
    </reaction>
</comment>
<dbReference type="AlphaFoldDB" id="A0A0P7XW23"/>
<organism evidence="8 9">
    <name type="scientific">Algoriphagus marincola HL-49</name>
    <dbReference type="NCBI Taxonomy" id="1305737"/>
    <lineage>
        <taxon>Bacteria</taxon>
        <taxon>Pseudomonadati</taxon>
        <taxon>Bacteroidota</taxon>
        <taxon>Cytophagia</taxon>
        <taxon>Cytophagales</taxon>
        <taxon>Cyclobacteriaceae</taxon>
        <taxon>Algoriphagus</taxon>
    </lineage>
</organism>
<dbReference type="NCBIfam" id="NF001453">
    <property type="entry name" value="PRK00312.1"/>
    <property type="match status" value="1"/>
</dbReference>
<evidence type="ECO:0000313" key="9">
    <source>
        <dbReference type="Proteomes" id="UP000050421"/>
    </source>
</evidence>
<evidence type="ECO:0000313" key="8">
    <source>
        <dbReference type="EMBL" id="KPQ11744.1"/>
    </source>
</evidence>
<feature type="active site" evidence="7">
    <location>
        <position position="69"/>
    </location>
</feature>
<dbReference type="Gene3D" id="3.40.50.150">
    <property type="entry name" value="Vaccinia Virus protein VP39"/>
    <property type="match status" value="1"/>
</dbReference>
<protein>
    <recommendedName>
        <fullName evidence="7">Protein-L-isoaspartate O-methyltransferase</fullName>
        <ecNumber evidence="7">2.1.1.77</ecNumber>
    </recommendedName>
    <alternativeName>
        <fullName evidence="7">L-isoaspartyl protein carboxyl methyltransferase</fullName>
    </alternativeName>
    <alternativeName>
        <fullName evidence="7">Protein L-isoaspartyl methyltransferase</fullName>
    </alternativeName>
    <alternativeName>
        <fullName evidence="7">Protein-beta-aspartate methyltransferase</fullName>
        <shortName evidence="7">PIMT</shortName>
    </alternativeName>
</protein>
<evidence type="ECO:0000256" key="1">
    <source>
        <dbReference type="ARBA" id="ARBA00004496"/>
    </source>
</evidence>
<dbReference type="GO" id="GO:0032259">
    <property type="term" value="P:methylation"/>
    <property type="evidence" value="ECO:0007669"/>
    <property type="project" value="UniProtKB-KW"/>
</dbReference>
<dbReference type="EMBL" id="LJXT01000118">
    <property type="protein sequence ID" value="KPQ11744.1"/>
    <property type="molecule type" value="Genomic_DNA"/>
</dbReference>
<dbReference type="PROSITE" id="PS01279">
    <property type="entry name" value="PCMT"/>
    <property type="match status" value="1"/>
</dbReference>
<dbReference type="SUPFAM" id="SSF53335">
    <property type="entry name" value="S-adenosyl-L-methionine-dependent methyltransferases"/>
    <property type="match status" value="1"/>
</dbReference>
<evidence type="ECO:0000256" key="5">
    <source>
        <dbReference type="ARBA" id="ARBA00022679"/>
    </source>
</evidence>
<evidence type="ECO:0000256" key="2">
    <source>
        <dbReference type="ARBA" id="ARBA00005369"/>
    </source>
</evidence>
<dbReference type="PANTHER" id="PTHR11579:SF0">
    <property type="entry name" value="PROTEIN-L-ISOASPARTATE(D-ASPARTATE) O-METHYLTRANSFERASE"/>
    <property type="match status" value="1"/>
</dbReference>
<dbReference type="Proteomes" id="UP000050421">
    <property type="component" value="Unassembled WGS sequence"/>
</dbReference>
<dbReference type="EC" id="2.1.1.77" evidence="7"/>
<dbReference type="GO" id="GO:0030091">
    <property type="term" value="P:protein repair"/>
    <property type="evidence" value="ECO:0007669"/>
    <property type="project" value="UniProtKB-UniRule"/>
</dbReference>
<accession>A0A0P7XW23</accession>
<sequence>MPLLKLEDTYLHKGKRKALVREIKQKGISDERVLEAINTLPRHFFFDSALVSHAYEDKAFPIGEGQTISQPYTVAFQTQLLDVKPGQKILEIGTGSGYQASILHLMGAEVYTIEYQKKLFEGTKKFLNRLGITDMKLFYGDGSQGLASHAPFDRILVTAGAPVVPDALIEQLVPGGILVIPVGDRSRQKMLKITKQKGGKYTSEEYDYFAFVPLLGKDGWR</sequence>
<keyword evidence="5 7" id="KW-0808">Transferase</keyword>
<dbReference type="GO" id="GO:0004719">
    <property type="term" value="F:protein-L-isoaspartate (D-aspartate) O-methyltransferase activity"/>
    <property type="evidence" value="ECO:0007669"/>
    <property type="project" value="UniProtKB-UniRule"/>
</dbReference>
<dbReference type="PANTHER" id="PTHR11579">
    <property type="entry name" value="PROTEIN-L-ISOASPARTATE O-METHYLTRANSFERASE"/>
    <property type="match status" value="1"/>
</dbReference>
<dbReference type="Pfam" id="PF01135">
    <property type="entry name" value="PCMT"/>
    <property type="match status" value="1"/>
</dbReference>
<dbReference type="FunFam" id="3.40.50.150:FF:000010">
    <property type="entry name" value="Protein-L-isoaspartate O-methyltransferase"/>
    <property type="match status" value="1"/>
</dbReference>
<gene>
    <name evidence="8" type="primary">pimT</name>
    <name evidence="7" type="synonym">pcm</name>
    <name evidence="8" type="ORF">HLUCCX10_15050</name>
</gene>
<evidence type="ECO:0000256" key="3">
    <source>
        <dbReference type="ARBA" id="ARBA00022490"/>
    </source>
</evidence>
<name>A0A0P7XW23_9BACT</name>
<proteinExistence type="inferred from homology"/>
<evidence type="ECO:0000256" key="4">
    <source>
        <dbReference type="ARBA" id="ARBA00022603"/>
    </source>
</evidence>
<dbReference type="OrthoDB" id="9810066at2"/>
<comment type="caution">
    <text evidence="8">The sequence shown here is derived from an EMBL/GenBank/DDBJ whole genome shotgun (WGS) entry which is preliminary data.</text>
</comment>
<evidence type="ECO:0000256" key="6">
    <source>
        <dbReference type="ARBA" id="ARBA00022691"/>
    </source>
</evidence>
<keyword evidence="3 7" id="KW-0963">Cytoplasm</keyword>
<comment type="similarity">
    <text evidence="2 7">Belongs to the methyltransferase superfamily. L-isoaspartyl/D-aspartyl protein methyltransferase family.</text>
</comment>
<dbReference type="GO" id="GO:0005737">
    <property type="term" value="C:cytoplasm"/>
    <property type="evidence" value="ECO:0007669"/>
    <property type="project" value="UniProtKB-SubCell"/>
</dbReference>
<dbReference type="InterPro" id="IPR000682">
    <property type="entry name" value="PCMT"/>
</dbReference>
<dbReference type="NCBIfam" id="TIGR00080">
    <property type="entry name" value="pimt"/>
    <property type="match status" value="1"/>
</dbReference>
<comment type="subcellular location">
    <subcellularLocation>
        <location evidence="1 7">Cytoplasm</location>
    </subcellularLocation>
</comment>
<keyword evidence="4 7" id="KW-0489">Methyltransferase</keyword>
<dbReference type="CDD" id="cd02440">
    <property type="entry name" value="AdoMet_MTases"/>
    <property type="match status" value="1"/>
</dbReference>
<evidence type="ECO:0000256" key="7">
    <source>
        <dbReference type="HAMAP-Rule" id="MF_00090"/>
    </source>
</evidence>
<dbReference type="eggNOG" id="COG2518">
    <property type="taxonomic scope" value="Bacteria"/>
</dbReference>